<dbReference type="EMBL" id="JAFHKS010000043">
    <property type="protein sequence ID" value="MBN3545726.1"/>
    <property type="molecule type" value="Genomic_DNA"/>
</dbReference>
<protein>
    <submittedName>
        <fullName evidence="9">Arsenic transporter</fullName>
    </submittedName>
</protein>
<gene>
    <name evidence="9" type="ORF">JYA64_10510</name>
</gene>
<keyword evidence="4 8" id="KW-0812">Transmembrane</keyword>
<evidence type="ECO:0000313" key="10">
    <source>
        <dbReference type="Proteomes" id="UP001319060"/>
    </source>
</evidence>
<feature type="transmembrane region" description="Helical" evidence="8">
    <location>
        <begin position="142"/>
        <end position="168"/>
    </location>
</feature>
<evidence type="ECO:0000256" key="7">
    <source>
        <dbReference type="ARBA" id="ARBA00023136"/>
    </source>
</evidence>
<feature type="transmembrane region" description="Helical" evidence="8">
    <location>
        <begin position="180"/>
        <end position="203"/>
    </location>
</feature>
<dbReference type="RefSeq" id="WP_188402586.1">
    <property type="nucleotide sequence ID" value="NZ_BMCE01000002.1"/>
</dbReference>
<keyword evidence="10" id="KW-1185">Reference proteome</keyword>
<evidence type="ECO:0000256" key="5">
    <source>
        <dbReference type="ARBA" id="ARBA00022849"/>
    </source>
</evidence>
<comment type="caution">
    <text evidence="9">The sequence shown here is derived from an EMBL/GenBank/DDBJ whole genome shotgun (WGS) entry which is preliminary data.</text>
</comment>
<feature type="transmembrane region" description="Helical" evidence="8">
    <location>
        <begin position="423"/>
        <end position="445"/>
    </location>
</feature>
<evidence type="ECO:0000256" key="8">
    <source>
        <dbReference type="SAM" id="Phobius"/>
    </source>
</evidence>
<feature type="transmembrane region" description="Helical" evidence="8">
    <location>
        <begin position="101"/>
        <end position="122"/>
    </location>
</feature>
<dbReference type="Proteomes" id="UP001319060">
    <property type="component" value="Unassembled WGS sequence"/>
</dbReference>
<feature type="transmembrane region" description="Helical" evidence="8">
    <location>
        <begin position="383"/>
        <end position="411"/>
    </location>
</feature>
<sequence length="452" mass="50738">MLDSSLFLTITIFTTTIFLIMWNPWRLNETIPTSIGALLFILLGIVHVSDLFDIFFMVSGASITILSTIVMSIILESIGFFNWVAYNLVQRSNQSGIKLFIYINLLCYLMTLFINNDGSILITTPIIIKTLNMLQLKNHQKIAFLLPGALTATASSAPIAISNIANLIALKIVGLDINSYVNLMFVPSMIGIISIVLLLFLFYEKDIPKKLPPVYFTAMNYNKASRIVPHPLANKQHLEVDWWMFKVCISVVIVTRLAFFILAPMGVPIEWVAIAGALVLIIIRWHRNKTGLKDVIAKTPWHILLFAFSMYILIFGMQNIGLTSLIVRYIQGIIEAGHLHSIFTMGFLLTGMSNIFNNLPAIMVGTLTLTEMQLDQHLLQVSYLASILGSDIGALLTPIGTLATLLWMYILKENGITISWKHYVKATIAVIPIGLVISLLSLYFWTEWIFHL</sequence>
<organism evidence="9 10">
    <name type="scientific">Fictibacillus barbaricus</name>
    <dbReference type="NCBI Taxonomy" id="182136"/>
    <lineage>
        <taxon>Bacteria</taxon>
        <taxon>Bacillati</taxon>
        <taxon>Bacillota</taxon>
        <taxon>Bacilli</taxon>
        <taxon>Bacillales</taxon>
        <taxon>Fictibacillaceae</taxon>
        <taxon>Fictibacillus</taxon>
    </lineage>
</organism>
<feature type="transmembrane region" description="Helical" evidence="8">
    <location>
        <begin position="269"/>
        <end position="286"/>
    </location>
</feature>
<comment type="subcellular location">
    <subcellularLocation>
        <location evidence="1">Cell membrane</location>
        <topology evidence="1">Multi-pass membrane protein</topology>
    </subcellularLocation>
</comment>
<comment type="similarity">
    <text evidence="2">Belongs to the ArsB family.</text>
</comment>
<evidence type="ECO:0000256" key="4">
    <source>
        <dbReference type="ARBA" id="ARBA00022692"/>
    </source>
</evidence>
<accession>A0ABS2ZGF7</accession>
<feature type="transmembrane region" description="Helical" evidence="8">
    <location>
        <begin position="6"/>
        <end position="25"/>
    </location>
</feature>
<dbReference type="Pfam" id="PF02040">
    <property type="entry name" value="ArsB"/>
    <property type="match status" value="1"/>
</dbReference>
<keyword evidence="3" id="KW-1003">Cell membrane</keyword>
<dbReference type="PANTHER" id="PTHR43302">
    <property type="entry name" value="TRANSPORTER ARSB-RELATED"/>
    <property type="match status" value="1"/>
</dbReference>
<feature type="transmembrane region" description="Helical" evidence="8">
    <location>
        <begin position="64"/>
        <end position="89"/>
    </location>
</feature>
<reference evidence="9 10" key="1">
    <citation type="submission" date="2021-01" db="EMBL/GenBank/DDBJ databases">
        <title>Genome Sequencing of Type Strains.</title>
        <authorList>
            <person name="Lemaire J.F."/>
            <person name="Inderbitzin P."/>
            <person name="Collins S.B."/>
            <person name="Wespe N."/>
            <person name="Knight-Connoni V."/>
        </authorList>
    </citation>
    <scope>NUCLEOTIDE SEQUENCE [LARGE SCALE GENOMIC DNA]</scope>
    <source>
        <strain evidence="9 10">DSM 14730</strain>
    </source>
</reference>
<keyword evidence="5" id="KW-0059">Arsenical resistance</keyword>
<dbReference type="PANTHER" id="PTHR43302:SF6">
    <property type="entry name" value="ARSENICAL PUMP MEMBRANE PROTEIN-RELATED"/>
    <property type="match status" value="1"/>
</dbReference>
<evidence type="ECO:0000256" key="3">
    <source>
        <dbReference type="ARBA" id="ARBA00022475"/>
    </source>
</evidence>
<evidence type="ECO:0000256" key="6">
    <source>
        <dbReference type="ARBA" id="ARBA00022989"/>
    </source>
</evidence>
<evidence type="ECO:0000313" key="9">
    <source>
        <dbReference type="EMBL" id="MBN3545726.1"/>
    </source>
</evidence>
<evidence type="ECO:0000256" key="1">
    <source>
        <dbReference type="ARBA" id="ARBA00004651"/>
    </source>
</evidence>
<dbReference type="CDD" id="cd01118">
    <property type="entry name" value="ArsB_permease"/>
    <property type="match status" value="1"/>
</dbReference>
<keyword evidence="7 8" id="KW-0472">Membrane</keyword>
<dbReference type="InterPro" id="IPR000802">
    <property type="entry name" value="Arsenical_pump_ArsB"/>
</dbReference>
<proteinExistence type="inferred from homology"/>
<feature type="transmembrane region" description="Helical" evidence="8">
    <location>
        <begin position="37"/>
        <end position="58"/>
    </location>
</feature>
<evidence type="ECO:0000256" key="2">
    <source>
        <dbReference type="ARBA" id="ARBA00006433"/>
    </source>
</evidence>
<name>A0ABS2ZGF7_9BACL</name>
<keyword evidence="6 8" id="KW-1133">Transmembrane helix</keyword>
<dbReference type="PRINTS" id="PR00758">
    <property type="entry name" value="ARSENICPUMP"/>
</dbReference>
<feature type="transmembrane region" description="Helical" evidence="8">
    <location>
        <begin position="342"/>
        <end position="363"/>
    </location>
</feature>
<feature type="transmembrane region" description="Helical" evidence="8">
    <location>
        <begin position="306"/>
        <end position="330"/>
    </location>
</feature>